<keyword evidence="2" id="KW-0472">Membrane</keyword>
<feature type="compositionally biased region" description="Basic and acidic residues" evidence="1">
    <location>
        <begin position="18"/>
        <end position="27"/>
    </location>
</feature>
<keyword evidence="2" id="KW-0812">Transmembrane</keyword>
<dbReference type="EMBL" id="JACHEM010000008">
    <property type="protein sequence ID" value="MBB6436859.1"/>
    <property type="molecule type" value="Genomic_DNA"/>
</dbReference>
<feature type="compositionally biased region" description="Gly residues" evidence="1">
    <location>
        <begin position="200"/>
        <end position="275"/>
    </location>
</feature>
<feature type="region of interest" description="Disordered" evidence="1">
    <location>
        <begin position="1"/>
        <end position="43"/>
    </location>
</feature>
<proteinExistence type="predicted"/>
<organism evidence="3 4">
    <name type="scientific">Streptomyces candidus</name>
    <dbReference type="NCBI Taxonomy" id="67283"/>
    <lineage>
        <taxon>Bacteria</taxon>
        <taxon>Bacillati</taxon>
        <taxon>Actinomycetota</taxon>
        <taxon>Actinomycetes</taxon>
        <taxon>Kitasatosporales</taxon>
        <taxon>Streptomycetaceae</taxon>
        <taxon>Streptomyces</taxon>
    </lineage>
</organism>
<evidence type="ECO:0000313" key="4">
    <source>
        <dbReference type="Proteomes" id="UP000540423"/>
    </source>
</evidence>
<comment type="caution">
    <text evidence="3">The sequence shown here is derived from an EMBL/GenBank/DDBJ whole genome shotgun (WGS) entry which is preliminary data.</text>
</comment>
<feature type="compositionally biased region" description="Pro residues" evidence="1">
    <location>
        <begin position="122"/>
        <end position="133"/>
    </location>
</feature>
<dbReference type="Proteomes" id="UP000540423">
    <property type="component" value="Unassembled WGS sequence"/>
</dbReference>
<reference evidence="3 4" key="1">
    <citation type="submission" date="2020-08" db="EMBL/GenBank/DDBJ databases">
        <title>Genomic Encyclopedia of Type Strains, Phase IV (KMG-IV): sequencing the most valuable type-strain genomes for metagenomic binning, comparative biology and taxonomic classification.</title>
        <authorList>
            <person name="Goeker M."/>
        </authorList>
    </citation>
    <scope>NUCLEOTIDE SEQUENCE [LARGE SCALE GENOMIC DNA]</scope>
    <source>
        <strain evidence="3 4">DSM 40141</strain>
    </source>
</reference>
<evidence type="ECO:0000313" key="3">
    <source>
        <dbReference type="EMBL" id="MBB6436859.1"/>
    </source>
</evidence>
<keyword evidence="4" id="KW-1185">Reference proteome</keyword>
<feature type="transmembrane region" description="Helical" evidence="2">
    <location>
        <begin position="73"/>
        <end position="93"/>
    </location>
</feature>
<dbReference type="RefSeq" id="WP_185031718.1">
    <property type="nucleotide sequence ID" value="NZ_BNBN01000001.1"/>
</dbReference>
<protein>
    <submittedName>
        <fullName evidence="3">Uncharacterized protein</fullName>
    </submittedName>
</protein>
<feature type="compositionally biased region" description="Low complexity" evidence="1">
    <location>
        <begin position="276"/>
        <end position="286"/>
    </location>
</feature>
<gene>
    <name evidence="3" type="ORF">HNQ79_003334</name>
</gene>
<dbReference type="AlphaFoldDB" id="A0A7X0LQW2"/>
<feature type="region of interest" description="Disordered" evidence="1">
    <location>
        <begin position="113"/>
        <end position="298"/>
    </location>
</feature>
<name>A0A7X0LQW2_9ACTN</name>
<evidence type="ECO:0000256" key="1">
    <source>
        <dbReference type="SAM" id="MobiDB-lite"/>
    </source>
</evidence>
<evidence type="ECO:0000256" key="2">
    <source>
        <dbReference type="SAM" id="Phobius"/>
    </source>
</evidence>
<sequence length="298" mass="27644">MNNTQKGAQTGQTRQIRQIRDTDDRTMQLDSVGPQFGKGPGNAPVMPELPAEGGDGPVFVDESGRRGKKFRRLGWVLGAVCACYAAMLVASLIGGSSIAPGLFLPGVPTAEEKADKVKSEPTPDPSVPKPDSIPPVSGDQQPDPGGALVPGTNDKVPAGDAEKPDPKDSPAGTKPPTVPGKAAGGAVAAGGAGAAAAGGAAAGGAAAGGAPGGGAGTPGGTPGGGTPGGGTPGGAGAGDAGTPGGAGDADAGTPGGAGDADAGTPGGAGDAGTPGGAADSGAADGGETPIDPPIPPVQ</sequence>
<keyword evidence="2" id="KW-1133">Transmembrane helix</keyword>
<accession>A0A7X0LQW2</accession>